<keyword evidence="4" id="KW-0233">DNA recombination</keyword>
<evidence type="ECO:0000259" key="5">
    <source>
        <dbReference type="PROSITE" id="PS50163"/>
    </source>
</evidence>
<dbReference type="PRINTS" id="PR00142">
    <property type="entry name" value="RECA"/>
</dbReference>
<reference evidence="6" key="1">
    <citation type="submission" date="2020-03" db="EMBL/GenBank/DDBJ databases">
        <title>The deep terrestrial virosphere.</title>
        <authorList>
            <person name="Holmfeldt K."/>
            <person name="Nilsson E."/>
            <person name="Simone D."/>
            <person name="Lopez-Fernandez M."/>
            <person name="Wu X."/>
            <person name="de Brujin I."/>
            <person name="Lundin D."/>
            <person name="Andersson A."/>
            <person name="Bertilsson S."/>
            <person name="Dopson M."/>
        </authorList>
    </citation>
    <scope>NUCLEOTIDE SEQUENCE</scope>
    <source>
        <strain evidence="6">TM448A00246</strain>
    </source>
</reference>
<keyword evidence="3" id="KW-0067">ATP-binding</keyword>
<protein>
    <submittedName>
        <fullName evidence="6">Putative RecA</fullName>
    </submittedName>
</protein>
<evidence type="ECO:0000313" key="6">
    <source>
        <dbReference type="EMBL" id="QJA45559.1"/>
    </source>
</evidence>
<organism evidence="6">
    <name type="scientific">viral metagenome</name>
    <dbReference type="NCBI Taxonomy" id="1070528"/>
    <lineage>
        <taxon>unclassified sequences</taxon>
        <taxon>metagenomes</taxon>
        <taxon>organismal metagenomes</taxon>
    </lineage>
</organism>
<dbReference type="PROSITE" id="PS50163">
    <property type="entry name" value="RECA_3"/>
    <property type="match status" value="1"/>
</dbReference>
<dbReference type="InterPro" id="IPR020587">
    <property type="entry name" value="RecA_monomer-monomer_interface"/>
</dbReference>
<dbReference type="PANTHER" id="PTHR45900:SF1">
    <property type="entry name" value="MITOCHONDRIAL DNA REPAIR PROTEIN RECA HOMOLOG-RELATED"/>
    <property type="match status" value="1"/>
</dbReference>
<accession>A0A6H1ZDM0</accession>
<dbReference type="GO" id="GO:0006281">
    <property type="term" value="P:DNA repair"/>
    <property type="evidence" value="ECO:0007669"/>
    <property type="project" value="InterPro"/>
</dbReference>
<dbReference type="Pfam" id="PF00154">
    <property type="entry name" value="RecA_N"/>
    <property type="match status" value="1"/>
</dbReference>
<name>A0A6H1ZDM0_9ZZZZ</name>
<dbReference type="EMBL" id="MT143992">
    <property type="protein sequence ID" value="QJA45559.1"/>
    <property type="molecule type" value="Genomic_DNA"/>
</dbReference>
<dbReference type="InterPro" id="IPR027417">
    <property type="entry name" value="P-loop_NTPase"/>
</dbReference>
<dbReference type="GO" id="GO:0006310">
    <property type="term" value="P:DNA recombination"/>
    <property type="evidence" value="ECO:0007669"/>
    <property type="project" value="UniProtKB-KW"/>
</dbReference>
<dbReference type="Gene3D" id="3.40.50.300">
    <property type="entry name" value="P-loop containing nucleotide triphosphate hydrolases"/>
    <property type="match status" value="1"/>
</dbReference>
<comment type="similarity">
    <text evidence="1">Belongs to the RecA family.</text>
</comment>
<proteinExistence type="inferred from homology"/>
<dbReference type="PANTHER" id="PTHR45900">
    <property type="entry name" value="RECA"/>
    <property type="match status" value="1"/>
</dbReference>
<evidence type="ECO:0000256" key="3">
    <source>
        <dbReference type="ARBA" id="ARBA00022840"/>
    </source>
</evidence>
<evidence type="ECO:0000256" key="1">
    <source>
        <dbReference type="ARBA" id="ARBA00009391"/>
    </source>
</evidence>
<dbReference type="GO" id="GO:0005524">
    <property type="term" value="F:ATP binding"/>
    <property type="evidence" value="ECO:0007669"/>
    <property type="project" value="UniProtKB-KW"/>
</dbReference>
<dbReference type="GO" id="GO:0008094">
    <property type="term" value="F:ATP-dependent activity, acting on DNA"/>
    <property type="evidence" value="ECO:0007669"/>
    <property type="project" value="InterPro"/>
</dbReference>
<feature type="domain" description="RecA family profile 2" evidence="5">
    <location>
        <begin position="195"/>
        <end position="271"/>
    </location>
</feature>
<dbReference type="GO" id="GO:0003697">
    <property type="term" value="F:single-stranded DNA binding"/>
    <property type="evidence" value="ECO:0007669"/>
    <property type="project" value="InterPro"/>
</dbReference>
<keyword evidence="2" id="KW-0547">Nucleotide-binding</keyword>
<dbReference type="SUPFAM" id="SSF52540">
    <property type="entry name" value="P-loop containing nucleoside triphosphate hydrolases"/>
    <property type="match status" value="1"/>
</dbReference>
<dbReference type="AlphaFoldDB" id="A0A6H1ZDM0"/>
<sequence>MTDLSQIAKALKKKYTSSRIAESEKDKLEYISTGNIAFDLISDGGIPFGFSTEFLGLSQSGKSLYIQQIIANAQSKYDAVGILADRENAYSKPMGEKLGINNSNLLVAKPADIPTPYDGFSFIIDSIKLVRQHFKDRYIVVGLDSVSAFSKDVDLAKSDSGRKAKAIHEGMRELLTYIDDKIAIVIANQVTYKISIIWGDPKTSTAGESLKYYSTMRFSLEERRLIVDPAQNNEVVGAWLGIECMKTRLGPCHRACYLPVFYESGIDPYGGYARLLAHRGYLKPKNKKEFNSFKTVLLQYGDETVNEFKMESFLEKHPELLFESYPEFNPNHTVTIEEEEDEN</sequence>
<evidence type="ECO:0000256" key="2">
    <source>
        <dbReference type="ARBA" id="ARBA00022741"/>
    </source>
</evidence>
<evidence type="ECO:0000256" key="4">
    <source>
        <dbReference type="ARBA" id="ARBA00023172"/>
    </source>
</evidence>
<gene>
    <name evidence="6" type="ORF">TM448A00246_0050</name>
</gene>
<dbReference type="InterPro" id="IPR013765">
    <property type="entry name" value="DNA_recomb/repair_RecA"/>
</dbReference>
<dbReference type="InterPro" id="IPR049428">
    <property type="entry name" value="RecA-like_N"/>
</dbReference>